<name>A0AA38LUT8_9TREE</name>
<dbReference type="EMBL" id="JAKWFO010000005">
    <property type="protein sequence ID" value="KAI9635923.1"/>
    <property type="molecule type" value="Genomic_DNA"/>
</dbReference>
<dbReference type="PANTHER" id="PTHR45624">
    <property type="entry name" value="MITOCHONDRIAL BASIC AMINO ACIDS TRANSPORTER-RELATED"/>
    <property type="match status" value="1"/>
</dbReference>
<feature type="repeat" description="Solcar" evidence="9">
    <location>
        <begin position="17"/>
        <end position="101"/>
    </location>
</feature>
<proteinExistence type="inferred from homology"/>
<feature type="repeat" description="Solcar" evidence="9">
    <location>
        <begin position="122"/>
        <end position="212"/>
    </location>
</feature>
<keyword evidence="6" id="KW-1133">Transmembrane helix</keyword>
<evidence type="ECO:0000256" key="8">
    <source>
        <dbReference type="ARBA" id="ARBA00023136"/>
    </source>
</evidence>
<dbReference type="GO" id="GO:1990575">
    <property type="term" value="P:mitochondrial L-ornithine transmembrane transport"/>
    <property type="evidence" value="ECO:0007669"/>
    <property type="project" value="TreeGrafter"/>
</dbReference>
<evidence type="ECO:0000256" key="5">
    <source>
        <dbReference type="ARBA" id="ARBA00022737"/>
    </source>
</evidence>
<keyword evidence="5" id="KW-0677">Repeat</keyword>
<keyword evidence="8 9" id="KW-0472">Membrane</keyword>
<organism evidence="11 12">
    <name type="scientific">Dioszegia hungarica</name>
    <dbReference type="NCBI Taxonomy" id="4972"/>
    <lineage>
        <taxon>Eukaryota</taxon>
        <taxon>Fungi</taxon>
        <taxon>Dikarya</taxon>
        <taxon>Basidiomycota</taxon>
        <taxon>Agaricomycotina</taxon>
        <taxon>Tremellomycetes</taxon>
        <taxon>Tremellales</taxon>
        <taxon>Bulleribasidiaceae</taxon>
        <taxon>Dioszegia</taxon>
    </lineage>
</organism>
<dbReference type="RefSeq" id="XP_052945700.1">
    <property type="nucleotide sequence ID" value="XM_053089520.1"/>
</dbReference>
<accession>A0AA38LUT8</accession>
<reference evidence="11" key="1">
    <citation type="journal article" date="2022" name="G3 (Bethesda)">
        <title>High quality genome of the basidiomycete yeast Dioszegia hungarica PDD-24b-2 isolated from cloud water.</title>
        <authorList>
            <person name="Jarrige D."/>
            <person name="Haridas S."/>
            <person name="Bleykasten-Grosshans C."/>
            <person name="Joly M."/>
            <person name="Nadalig T."/>
            <person name="Sancelme M."/>
            <person name="Vuilleumier S."/>
            <person name="Grigoriev I.V."/>
            <person name="Amato P."/>
            <person name="Bringel F."/>
        </authorList>
    </citation>
    <scope>NUCLEOTIDE SEQUENCE</scope>
    <source>
        <strain evidence="11">PDD-24b-2</strain>
    </source>
</reference>
<keyword evidence="3 10" id="KW-0813">Transport</keyword>
<evidence type="ECO:0000256" key="9">
    <source>
        <dbReference type="PROSITE-ProRule" id="PRU00282"/>
    </source>
</evidence>
<evidence type="ECO:0000256" key="7">
    <source>
        <dbReference type="ARBA" id="ARBA00023128"/>
    </source>
</evidence>
<comment type="similarity">
    <text evidence="2 10">Belongs to the mitochondrial carrier (TC 2.A.29) family.</text>
</comment>
<feature type="repeat" description="Solcar" evidence="9">
    <location>
        <begin position="224"/>
        <end position="324"/>
    </location>
</feature>
<keyword evidence="12" id="KW-1185">Reference proteome</keyword>
<keyword evidence="4 9" id="KW-0812">Transmembrane</keyword>
<dbReference type="SUPFAM" id="SSF103506">
    <property type="entry name" value="Mitochondrial carrier"/>
    <property type="match status" value="1"/>
</dbReference>
<dbReference type="InterPro" id="IPR050567">
    <property type="entry name" value="Mitochondrial_Carrier"/>
</dbReference>
<dbReference type="InterPro" id="IPR018108">
    <property type="entry name" value="MCP_transmembrane"/>
</dbReference>
<comment type="subcellular location">
    <subcellularLocation>
        <location evidence="1">Mitochondrion membrane</location>
        <topology evidence="1">Multi-pass membrane protein</topology>
    </subcellularLocation>
</comment>
<dbReference type="Pfam" id="PF00153">
    <property type="entry name" value="Mito_carr"/>
    <property type="match status" value="3"/>
</dbReference>
<evidence type="ECO:0000256" key="2">
    <source>
        <dbReference type="ARBA" id="ARBA00006375"/>
    </source>
</evidence>
<evidence type="ECO:0000256" key="1">
    <source>
        <dbReference type="ARBA" id="ARBA00004225"/>
    </source>
</evidence>
<dbReference type="GO" id="GO:0000064">
    <property type="term" value="F:L-ornithine transmembrane transporter activity"/>
    <property type="evidence" value="ECO:0007669"/>
    <property type="project" value="TreeGrafter"/>
</dbReference>
<dbReference type="PROSITE" id="PS50920">
    <property type="entry name" value="SOLCAR"/>
    <property type="match status" value="3"/>
</dbReference>
<dbReference type="AlphaFoldDB" id="A0AA38LUT8"/>
<dbReference type="GeneID" id="77728725"/>
<keyword evidence="7" id="KW-0496">Mitochondrion</keyword>
<evidence type="ECO:0000256" key="10">
    <source>
        <dbReference type="RuleBase" id="RU000488"/>
    </source>
</evidence>
<protein>
    <submittedName>
        <fullName evidence="11">Mitochondrial carrier protein</fullName>
    </submittedName>
</protein>
<evidence type="ECO:0000313" key="11">
    <source>
        <dbReference type="EMBL" id="KAI9635923.1"/>
    </source>
</evidence>
<dbReference type="GO" id="GO:0031966">
    <property type="term" value="C:mitochondrial membrane"/>
    <property type="evidence" value="ECO:0007669"/>
    <property type="project" value="UniProtKB-SubCell"/>
</dbReference>
<sequence length="328" mass="35499">MTGPDEPLIVEAKAPVHHPYIGFAAGLCSGWTKLVVGHPFDTVKVIQCAPPGTFGGAWHCLITTVKKEGPRALYKGASVPAVSWGISDSMLMGSLHNYRAYLRDNGFGEHDPTGASPDGRRLSILGHTVAGLFAGWTNAVVAHPTETIKCKLQLQIAQADNTPKQFKGPVDVVRQTVNAQGIAGMWRGLGASFIYRSSFLAMFGGFEVFNRLFASWDGTSWAMSQGAANFLAGGLASNLYWAMALPLDNIKNRIMTDSVTKPRYHGVFDAYRQVWTESGNPSKGVVWNALARTKNFYRGAVPVVLRAFPTNAAALAVYEAVMRYSNSV</sequence>
<evidence type="ECO:0000256" key="3">
    <source>
        <dbReference type="ARBA" id="ARBA00022448"/>
    </source>
</evidence>
<evidence type="ECO:0000256" key="4">
    <source>
        <dbReference type="ARBA" id="ARBA00022692"/>
    </source>
</evidence>
<comment type="caution">
    <text evidence="11">The sequence shown here is derived from an EMBL/GenBank/DDBJ whole genome shotgun (WGS) entry which is preliminary data.</text>
</comment>
<dbReference type="Proteomes" id="UP001164286">
    <property type="component" value="Unassembled WGS sequence"/>
</dbReference>
<gene>
    <name evidence="11" type="ORF">MKK02DRAFT_36916</name>
</gene>
<evidence type="ECO:0000256" key="6">
    <source>
        <dbReference type="ARBA" id="ARBA00022989"/>
    </source>
</evidence>
<evidence type="ECO:0000313" key="12">
    <source>
        <dbReference type="Proteomes" id="UP001164286"/>
    </source>
</evidence>
<dbReference type="Gene3D" id="1.50.40.10">
    <property type="entry name" value="Mitochondrial carrier domain"/>
    <property type="match status" value="1"/>
</dbReference>
<dbReference type="InterPro" id="IPR023395">
    <property type="entry name" value="MCP_dom_sf"/>
</dbReference>
<dbReference type="PANTHER" id="PTHR45624:SF57">
    <property type="entry name" value="MITOCHONDRIAL SUBSTRATE CARRIER FAMILY PROTEIN L"/>
    <property type="match status" value="1"/>
</dbReference>